<evidence type="ECO:0000313" key="9">
    <source>
        <dbReference type="Proteomes" id="UP000005546"/>
    </source>
</evidence>
<dbReference type="InterPro" id="IPR036388">
    <property type="entry name" value="WH-like_DNA-bd_sf"/>
</dbReference>
<dbReference type="SUPFAM" id="SSF88659">
    <property type="entry name" value="Sigma3 and sigma4 domains of RNA polymerase sigma factors"/>
    <property type="match status" value="1"/>
</dbReference>
<keyword evidence="2" id="KW-0805">Transcription regulation</keyword>
<comment type="similarity">
    <text evidence="1">Belongs to the sigma-70 factor family. ECF subfamily.</text>
</comment>
<dbReference type="InterPro" id="IPR013249">
    <property type="entry name" value="RNA_pol_sigma70_r4_t2"/>
</dbReference>
<evidence type="ECO:0000256" key="4">
    <source>
        <dbReference type="ARBA" id="ARBA00023125"/>
    </source>
</evidence>
<dbReference type="Gene3D" id="1.10.10.10">
    <property type="entry name" value="Winged helix-like DNA-binding domain superfamily/Winged helix DNA-binding domain"/>
    <property type="match status" value="1"/>
</dbReference>
<proteinExistence type="inferred from homology"/>
<dbReference type="HOGENOM" id="CLU_047691_4_4_10"/>
<dbReference type="GO" id="GO:0016987">
    <property type="term" value="F:sigma factor activity"/>
    <property type="evidence" value="ECO:0007669"/>
    <property type="project" value="UniProtKB-KW"/>
</dbReference>
<evidence type="ECO:0000259" key="6">
    <source>
        <dbReference type="Pfam" id="PF04542"/>
    </source>
</evidence>
<dbReference type="RefSeq" id="WP_008625127.1">
    <property type="nucleotide sequence ID" value="NZ_GL883824.1"/>
</dbReference>
<comment type="caution">
    <text evidence="8">The sequence shown here is derived from an EMBL/GenBank/DDBJ whole genome shotgun (WGS) entry which is preliminary data.</text>
</comment>
<dbReference type="Gene3D" id="1.10.1740.10">
    <property type="match status" value="1"/>
</dbReference>
<evidence type="ECO:0000256" key="2">
    <source>
        <dbReference type="ARBA" id="ARBA00023015"/>
    </source>
</evidence>
<evidence type="ECO:0000313" key="8">
    <source>
        <dbReference type="EMBL" id="EGG56301.1"/>
    </source>
</evidence>
<reference evidence="8 9" key="1">
    <citation type="submission" date="2011-02" db="EMBL/GenBank/DDBJ databases">
        <authorList>
            <person name="Weinstock G."/>
            <person name="Sodergren E."/>
            <person name="Clifton S."/>
            <person name="Fulton L."/>
            <person name="Fulton B."/>
            <person name="Courtney L."/>
            <person name="Fronick C."/>
            <person name="Harrison M."/>
            <person name="Strong C."/>
            <person name="Farmer C."/>
            <person name="Delahaunty K."/>
            <person name="Markovic C."/>
            <person name="Hall O."/>
            <person name="Minx P."/>
            <person name="Tomlinson C."/>
            <person name="Mitreva M."/>
            <person name="Hou S."/>
            <person name="Chen J."/>
            <person name="Wollam A."/>
            <person name="Pepin K.H."/>
            <person name="Johnson M."/>
            <person name="Bhonagiri V."/>
            <person name="Zhang X."/>
            <person name="Suruliraj S."/>
            <person name="Warren W."/>
            <person name="Chinwalla A."/>
            <person name="Mardis E.R."/>
            <person name="Wilson R.K."/>
        </authorList>
    </citation>
    <scope>NUCLEOTIDE SEQUENCE [LARGE SCALE GENOMIC DNA]</scope>
    <source>
        <strain evidence="8 9">YIT 11841</strain>
    </source>
</reference>
<accession>F3QR47</accession>
<dbReference type="InterPro" id="IPR007627">
    <property type="entry name" value="RNA_pol_sigma70_r2"/>
</dbReference>
<dbReference type="SUPFAM" id="SSF88946">
    <property type="entry name" value="Sigma2 domain of RNA polymerase sigma factors"/>
    <property type="match status" value="1"/>
</dbReference>
<evidence type="ECO:0000256" key="3">
    <source>
        <dbReference type="ARBA" id="ARBA00023082"/>
    </source>
</evidence>
<protein>
    <submittedName>
        <fullName evidence="8">Sigma-70 region 2</fullName>
    </submittedName>
</protein>
<organism evidence="8 9">
    <name type="scientific">Paraprevotella xylaniphila YIT 11841</name>
    <dbReference type="NCBI Taxonomy" id="762982"/>
    <lineage>
        <taxon>Bacteria</taxon>
        <taxon>Pseudomonadati</taxon>
        <taxon>Bacteroidota</taxon>
        <taxon>Bacteroidia</taxon>
        <taxon>Bacteroidales</taxon>
        <taxon>Prevotellaceae</taxon>
        <taxon>Paraprevotella</taxon>
    </lineage>
</organism>
<dbReference type="NCBIfam" id="TIGR02937">
    <property type="entry name" value="sigma70-ECF"/>
    <property type="match status" value="1"/>
</dbReference>
<dbReference type="InterPro" id="IPR013325">
    <property type="entry name" value="RNA_pol_sigma_r2"/>
</dbReference>
<keyword evidence="3" id="KW-0731">Sigma factor</keyword>
<dbReference type="eggNOG" id="COG1595">
    <property type="taxonomic scope" value="Bacteria"/>
</dbReference>
<sequence length="160" mass="18583">MNIDTYKQEAARLRPRLLLIARRYTGSDEEGEDIVQDCLLKIWMMREDLSIPLDALAVTITRNLCIDHLRQQHLTSLPENQITGISDIKDCDEERIERMMNIVHTLPDMQQTVLRLRHIEGREMAEIAQLTGSTETAVRKALSRARLAVKKQYSRRKNDD</sequence>
<dbReference type="PANTHER" id="PTHR43133:SF8">
    <property type="entry name" value="RNA POLYMERASE SIGMA FACTOR HI_1459-RELATED"/>
    <property type="match status" value="1"/>
</dbReference>
<keyword evidence="5" id="KW-0804">Transcription</keyword>
<dbReference type="GO" id="GO:0006352">
    <property type="term" value="P:DNA-templated transcription initiation"/>
    <property type="evidence" value="ECO:0007669"/>
    <property type="project" value="InterPro"/>
</dbReference>
<dbReference type="EMBL" id="AFBR01000020">
    <property type="protein sequence ID" value="EGG56301.1"/>
    <property type="molecule type" value="Genomic_DNA"/>
</dbReference>
<dbReference type="OrthoDB" id="795989at2"/>
<dbReference type="PANTHER" id="PTHR43133">
    <property type="entry name" value="RNA POLYMERASE ECF-TYPE SIGMA FACTO"/>
    <property type="match status" value="1"/>
</dbReference>
<name>F3QR47_9BACT</name>
<evidence type="ECO:0000256" key="1">
    <source>
        <dbReference type="ARBA" id="ARBA00010641"/>
    </source>
</evidence>
<keyword evidence="9" id="KW-1185">Reference proteome</keyword>
<dbReference type="Proteomes" id="UP000005546">
    <property type="component" value="Unassembled WGS sequence"/>
</dbReference>
<dbReference type="STRING" id="762982.HMPREF9442_00645"/>
<dbReference type="AlphaFoldDB" id="F3QR47"/>
<dbReference type="Pfam" id="PF08281">
    <property type="entry name" value="Sigma70_r4_2"/>
    <property type="match status" value="1"/>
</dbReference>
<dbReference type="CDD" id="cd06171">
    <property type="entry name" value="Sigma70_r4"/>
    <property type="match status" value="1"/>
</dbReference>
<gene>
    <name evidence="8" type="ORF">HMPREF9442_00645</name>
</gene>
<keyword evidence="4" id="KW-0238">DNA-binding</keyword>
<dbReference type="GO" id="GO:0003677">
    <property type="term" value="F:DNA binding"/>
    <property type="evidence" value="ECO:0007669"/>
    <property type="project" value="UniProtKB-KW"/>
</dbReference>
<dbReference type="InterPro" id="IPR013324">
    <property type="entry name" value="RNA_pol_sigma_r3/r4-like"/>
</dbReference>
<dbReference type="GeneID" id="98396274"/>
<evidence type="ECO:0000259" key="7">
    <source>
        <dbReference type="Pfam" id="PF08281"/>
    </source>
</evidence>
<dbReference type="InterPro" id="IPR039425">
    <property type="entry name" value="RNA_pol_sigma-70-like"/>
</dbReference>
<feature type="domain" description="RNA polymerase sigma-70 region 2" evidence="6">
    <location>
        <begin position="12"/>
        <end position="72"/>
    </location>
</feature>
<dbReference type="Pfam" id="PF04542">
    <property type="entry name" value="Sigma70_r2"/>
    <property type="match status" value="1"/>
</dbReference>
<evidence type="ECO:0000256" key="5">
    <source>
        <dbReference type="ARBA" id="ARBA00023163"/>
    </source>
</evidence>
<feature type="domain" description="RNA polymerase sigma factor 70 region 4 type 2" evidence="7">
    <location>
        <begin position="97"/>
        <end position="148"/>
    </location>
</feature>
<dbReference type="InterPro" id="IPR014284">
    <property type="entry name" value="RNA_pol_sigma-70_dom"/>
</dbReference>